<protein>
    <submittedName>
        <fullName evidence="1">Putative Nucleoside-binding outer membrane protein</fullName>
    </submittedName>
</protein>
<sequence>MHRKRAYSSKPSALAAAAVLAAALGASNTAQAATWSDAWVHFAYGTRFAEPGYGQSIAKRIVGFSYAGGDGWGTNFFNLDVLMSDAGDPEACAAGANSPSCAAAGAQELYAVYRRTWSYDQISGNKIQWGPINDVKLAMGVDYSAKNTTFGPRVRKLRLGPMVGLNVPGFAEVGLELYKESNHNGFTPYPQGGDVTFNTTYVLAADWGIPFADAQWKWSGYFDHIGAKGYGTVPETLLSTEVMYDVGKALYGAPNKLWAGVQYQYWRNKFGNPASTTPGAKASTPMIRVEYHF</sequence>
<comment type="caution">
    <text evidence="1">The sequence shown here is derived from an EMBL/GenBank/DDBJ whole genome shotgun (WGS) entry which is preliminary data.</text>
</comment>
<name>E6PKB5_9ZZZZ</name>
<evidence type="ECO:0000313" key="1">
    <source>
        <dbReference type="EMBL" id="CBH95366.1"/>
    </source>
</evidence>
<dbReference type="AlphaFoldDB" id="E6PKB5"/>
<dbReference type="EMBL" id="CABM01000005">
    <property type="protein sequence ID" value="CBH95366.1"/>
    <property type="molecule type" value="Genomic_DNA"/>
</dbReference>
<dbReference type="GO" id="GO:0009279">
    <property type="term" value="C:cell outer membrane"/>
    <property type="evidence" value="ECO:0007669"/>
    <property type="project" value="InterPro"/>
</dbReference>
<gene>
    <name evidence="1" type="ORF">CARN2_0757</name>
</gene>
<dbReference type="Gene3D" id="2.40.230.20">
    <property type="entry name" value="Nucleoside-specific channel-forming protein, Tsx-like"/>
    <property type="match status" value="1"/>
</dbReference>
<dbReference type="SUPFAM" id="SSF111364">
    <property type="entry name" value="Tsx-like channel"/>
    <property type="match status" value="1"/>
</dbReference>
<reference evidence="1" key="1">
    <citation type="submission" date="2009-10" db="EMBL/GenBank/DDBJ databases">
        <title>Diversity of trophic interactions inside an arsenic-rich microbial ecosystem.</title>
        <authorList>
            <person name="Bertin P.N."/>
            <person name="Heinrich-Salmeron A."/>
            <person name="Pelletier E."/>
            <person name="Goulhen-Chollet F."/>
            <person name="Arsene-Ploetze F."/>
            <person name="Gallien S."/>
            <person name="Calteau A."/>
            <person name="Vallenet D."/>
            <person name="Casiot C."/>
            <person name="Chane-Woon-Ming B."/>
            <person name="Giloteaux L."/>
            <person name="Barakat M."/>
            <person name="Bonnefoy V."/>
            <person name="Bruneel O."/>
            <person name="Chandler M."/>
            <person name="Cleiss J."/>
            <person name="Duran R."/>
            <person name="Elbaz-Poulichet F."/>
            <person name="Fonknechten N."/>
            <person name="Lauga B."/>
            <person name="Mornico D."/>
            <person name="Ortet P."/>
            <person name="Schaeffer C."/>
            <person name="Siguier P."/>
            <person name="Alexander Thil Smith A."/>
            <person name="Van Dorsselaer A."/>
            <person name="Weissenbach J."/>
            <person name="Medigue C."/>
            <person name="Le Paslier D."/>
        </authorList>
    </citation>
    <scope>NUCLEOTIDE SEQUENCE</scope>
</reference>
<accession>E6PKB5</accession>
<dbReference type="InterPro" id="IPR036777">
    <property type="entry name" value="Channel_Tsx-like_sf"/>
</dbReference>
<proteinExistence type="predicted"/>
<organism evidence="1">
    <name type="scientific">mine drainage metagenome</name>
    <dbReference type="NCBI Taxonomy" id="410659"/>
    <lineage>
        <taxon>unclassified sequences</taxon>
        <taxon>metagenomes</taxon>
        <taxon>ecological metagenomes</taxon>
    </lineage>
</organism>